<name>A0A1G8ZBL4_9EURY</name>
<keyword evidence="3" id="KW-0347">Helicase</keyword>
<evidence type="ECO:0000313" key="7">
    <source>
        <dbReference type="EMBL" id="SDK11550.1"/>
    </source>
</evidence>
<evidence type="ECO:0000256" key="4">
    <source>
        <dbReference type="ARBA" id="ARBA00022840"/>
    </source>
</evidence>
<dbReference type="GO" id="GO:0016787">
    <property type="term" value="F:hydrolase activity"/>
    <property type="evidence" value="ECO:0007669"/>
    <property type="project" value="UniProtKB-KW"/>
</dbReference>
<evidence type="ECO:0000256" key="5">
    <source>
        <dbReference type="SAM" id="MobiDB-lite"/>
    </source>
</evidence>
<reference evidence="7 8" key="1">
    <citation type="submission" date="2016-10" db="EMBL/GenBank/DDBJ databases">
        <authorList>
            <person name="de Groot N.N."/>
        </authorList>
    </citation>
    <scope>NUCLEOTIDE SEQUENCE [LARGE SCALE GENOMIC DNA]</scope>
    <source>
        <strain evidence="7 8">IBRC-M10015</strain>
    </source>
</reference>
<dbReference type="Pfam" id="PF13087">
    <property type="entry name" value="AAA_12"/>
    <property type="match status" value="1"/>
</dbReference>
<sequence>MGQPQPDGGATEPLSEGPAGSADSDRTMSDRQASDKRRPTPSFGVVTPHNAQRGALESVLPKDVTANTVKKYQGGERDIIAVSATVSDPEFARREERVILNPRRLLVAISRSRLLAVVVCSTALFEVTPEDSDHLDDGPVWARLFTQAIGRNAEPVLAGSFAEFTPASIDESADVLVSVYPSRIDIDGGDR</sequence>
<dbReference type="PANTHER" id="PTHR43788">
    <property type="entry name" value="DNA2/NAM7 HELICASE FAMILY MEMBER"/>
    <property type="match status" value="1"/>
</dbReference>
<dbReference type="InterPro" id="IPR050534">
    <property type="entry name" value="Coronavir_polyprotein_1ab"/>
</dbReference>
<evidence type="ECO:0000256" key="3">
    <source>
        <dbReference type="ARBA" id="ARBA00022806"/>
    </source>
</evidence>
<gene>
    <name evidence="7" type="ORF">SAMN05216226_11923</name>
</gene>
<dbReference type="OrthoDB" id="45637at2157"/>
<dbReference type="GO" id="GO:0043139">
    <property type="term" value="F:5'-3' DNA helicase activity"/>
    <property type="evidence" value="ECO:0007669"/>
    <property type="project" value="TreeGrafter"/>
</dbReference>
<dbReference type="PANTHER" id="PTHR43788:SF8">
    <property type="entry name" value="DNA-BINDING PROTEIN SMUBP-2"/>
    <property type="match status" value="1"/>
</dbReference>
<dbReference type="STRING" id="890420.SAMN05216226_11923"/>
<dbReference type="RefSeq" id="WP_092704588.1">
    <property type="nucleotide sequence ID" value="NZ_FNFC01000019.1"/>
</dbReference>
<dbReference type="InterPro" id="IPR027417">
    <property type="entry name" value="P-loop_NTPase"/>
</dbReference>
<keyword evidence="1" id="KW-0547">Nucleotide-binding</keyword>
<dbReference type="InterPro" id="IPR041679">
    <property type="entry name" value="DNA2/NAM7-like_C"/>
</dbReference>
<keyword evidence="4" id="KW-0067">ATP-binding</keyword>
<protein>
    <submittedName>
        <fullName evidence="7">AAA domain-containing protein</fullName>
    </submittedName>
</protein>
<keyword evidence="8" id="KW-1185">Reference proteome</keyword>
<evidence type="ECO:0000313" key="8">
    <source>
        <dbReference type="Proteomes" id="UP000198856"/>
    </source>
</evidence>
<dbReference type="Gene3D" id="3.40.50.300">
    <property type="entry name" value="P-loop containing nucleotide triphosphate hydrolases"/>
    <property type="match status" value="1"/>
</dbReference>
<feature type="region of interest" description="Disordered" evidence="5">
    <location>
        <begin position="1"/>
        <end position="55"/>
    </location>
</feature>
<dbReference type="Proteomes" id="UP000198856">
    <property type="component" value="Unassembled WGS sequence"/>
</dbReference>
<evidence type="ECO:0000256" key="1">
    <source>
        <dbReference type="ARBA" id="ARBA00022741"/>
    </source>
</evidence>
<organism evidence="7 8">
    <name type="scientific">Halovenus aranensis</name>
    <dbReference type="NCBI Taxonomy" id="890420"/>
    <lineage>
        <taxon>Archaea</taxon>
        <taxon>Methanobacteriati</taxon>
        <taxon>Methanobacteriota</taxon>
        <taxon>Stenosarchaea group</taxon>
        <taxon>Halobacteria</taxon>
        <taxon>Halobacteriales</taxon>
        <taxon>Haloarculaceae</taxon>
        <taxon>Halovenus</taxon>
    </lineage>
</organism>
<feature type="domain" description="DNA2/NAM7 helicase-like C-terminal" evidence="6">
    <location>
        <begin position="41"/>
        <end position="122"/>
    </location>
</feature>
<evidence type="ECO:0000256" key="2">
    <source>
        <dbReference type="ARBA" id="ARBA00022801"/>
    </source>
</evidence>
<keyword evidence="2" id="KW-0378">Hydrolase</keyword>
<accession>A0A1G8ZBL4</accession>
<proteinExistence type="predicted"/>
<feature type="compositionally biased region" description="Basic and acidic residues" evidence="5">
    <location>
        <begin position="23"/>
        <end position="38"/>
    </location>
</feature>
<evidence type="ECO:0000259" key="6">
    <source>
        <dbReference type="Pfam" id="PF13087"/>
    </source>
</evidence>
<dbReference type="EMBL" id="FNFC01000019">
    <property type="protein sequence ID" value="SDK11550.1"/>
    <property type="molecule type" value="Genomic_DNA"/>
</dbReference>
<dbReference type="AlphaFoldDB" id="A0A1G8ZBL4"/>
<dbReference type="GO" id="GO:0005524">
    <property type="term" value="F:ATP binding"/>
    <property type="evidence" value="ECO:0007669"/>
    <property type="project" value="UniProtKB-KW"/>
</dbReference>